<gene>
    <name evidence="3" type="ORF">KIW84_020361</name>
</gene>
<dbReference type="Pfam" id="PF08729">
    <property type="entry name" value="HUN"/>
    <property type="match status" value="1"/>
</dbReference>
<dbReference type="GO" id="GO:0006325">
    <property type="term" value="P:chromatin organization"/>
    <property type="evidence" value="ECO:0007669"/>
    <property type="project" value="TreeGrafter"/>
</dbReference>
<name>A0A9D4Y5G5_PEA</name>
<feature type="compositionally biased region" description="Basic and acidic residues" evidence="1">
    <location>
        <begin position="51"/>
        <end position="60"/>
    </location>
</feature>
<dbReference type="Proteomes" id="UP001058974">
    <property type="component" value="Chromosome 2"/>
</dbReference>
<evidence type="ECO:0000259" key="2">
    <source>
        <dbReference type="Pfam" id="PF08729"/>
    </source>
</evidence>
<accession>A0A9D4Y5G5</accession>
<dbReference type="PANTHER" id="PTHR21669:SF27">
    <property type="entry name" value="WOUND-RESPONSIVE FAMILY PROTEIN"/>
    <property type="match status" value="1"/>
</dbReference>
<keyword evidence="4" id="KW-1185">Reference proteome</keyword>
<feature type="non-terminal residue" evidence="3">
    <location>
        <position position="1"/>
    </location>
</feature>
<comment type="caution">
    <text evidence="3">The sequence shown here is derived from an EMBL/GenBank/DDBJ whole genome shotgun (WGS) entry which is preliminary data.</text>
</comment>
<dbReference type="EMBL" id="JAMSHJ010000002">
    <property type="protein sequence ID" value="KAI5433034.1"/>
    <property type="molecule type" value="Genomic_DNA"/>
</dbReference>
<dbReference type="InterPro" id="IPR014840">
    <property type="entry name" value="HRD"/>
</dbReference>
<feature type="region of interest" description="Disordered" evidence="1">
    <location>
        <begin position="51"/>
        <end position="105"/>
    </location>
</feature>
<dbReference type="AlphaFoldDB" id="A0A9D4Y5G5"/>
<sequence length="170" mass="18910">MGKDSSDDEDLPDVPDDDQYDTEDSFIDDAELDEYFQVDHSKVKHDGFFVNRGKLERTDEPPVIPNQQPKKRRRKDIVKNPGKNINDHGSNKHIKVGKAASGKTTSLQARNVCNSSQNLAVPNEDYEDLKIHNQSDIYGVSSKKKIADTKPILVSAVSLKTSSDDVPAAM</sequence>
<proteinExistence type="predicted"/>
<evidence type="ECO:0000256" key="1">
    <source>
        <dbReference type="SAM" id="MobiDB-lite"/>
    </source>
</evidence>
<feature type="region of interest" description="Disordered" evidence="1">
    <location>
        <begin position="1"/>
        <end position="28"/>
    </location>
</feature>
<dbReference type="Gramene" id="Psat02G0036100-T4">
    <property type="protein sequence ID" value="KAI5433034.1"/>
    <property type="gene ID" value="KIW84_020361"/>
</dbReference>
<evidence type="ECO:0000313" key="4">
    <source>
        <dbReference type="Proteomes" id="UP001058974"/>
    </source>
</evidence>
<organism evidence="3 4">
    <name type="scientific">Pisum sativum</name>
    <name type="common">Garden pea</name>
    <name type="synonym">Lathyrus oleraceus</name>
    <dbReference type="NCBI Taxonomy" id="3888"/>
    <lineage>
        <taxon>Eukaryota</taxon>
        <taxon>Viridiplantae</taxon>
        <taxon>Streptophyta</taxon>
        <taxon>Embryophyta</taxon>
        <taxon>Tracheophyta</taxon>
        <taxon>Spermatophyta</taxon>
        <taxon>Magnoliopsida</taxon>
        <taxon>eudicotyledons</taxon>
        <taxon>Gunneridae</taxon>
        <taxon>Pentapetalae</taxon>
        <taxon>rosids</taxon>
        <taxon>fabids</taxon>
        <taxon>Fabales</taxon>
        <taxon>Fabaceae</taxon>
        <taxon>Papilionoideae</taxon>
        <taxon>50 kb inversion clade</taxon>
        <taxon>NPAAA clade</taxon>
        <taxon>Hologalegina</taxon>
        <taxon>IRL clade</taxon>
        <taxon>Fabeae</taxon>
        <taxon>Lathyrus</taxon>
    </lineage>
</organism>
<dbReference type="GO" id="GO:0005634">
    <property type="term" value="C:nucleus"/>
    <property type="evidence" value="ECO:0007669"/>
    <property type="project" value="TreeGrafter"/>
</dbReference>
<protein>
    <recommendedName>
        <fullName evidence="2">Hpc2-related domain-containing protein</fullName>
    </recommendedName>
</protein>
<reference evidence="3 4" key="1">
    <citation type="journal article" date="2022" name="Nat. Genet.">
        <title>Improved pea reference genome and pan-genome highlight genomic features and evolutionary characteristics.</title>
        <authorList>
            <person name="Yang T."/>
            <person name="Liu R."/>
            <person name="Luo Y."/>
            <person name="Hu S."/>
            <person name="Wang D."/>
            <person name="Wang C."/>
            <person name="Pandey M.K."/>
            <person name="Ge S."/>
            <person name="Xu Q."/>
            <person name="Li N."/>
            <person name="Li G."/>
            <person name="Huang Y."/>
            <person name="Saxena R.K."/>
            <person name="Ji Y."/>
            <person name="Li M."/>
            <person name="Yan X."/>
            <person name="He Y."/>
            <person name="Liu Y."/>
            <person name="Wang X."/>
            <person name="Xiang C."/>
            <person name="Varshney R.K."/>
            <person name="Ding H."/>
            <person name="Gao S."/>
            <person name="Zong X."/>
        </authorList>
    </citation>
    <scope>NUCLEOTIDE SEQUENCE [LARGE SCALE GENOMIC DNA]</scope>
    <source>
        <strain evidence="3 4">cv. Zhongwan 6</strain>
    </source>
</reference>
<evidence type="ECO:0000313" key="3">
    <source>
        <dbReference type="EMBL" id="KAI5433034.1"/>
    </source>
</evidence>
<feature type="domain" description="Hpc2-related" evidence="2">
    <location>
        <begin position="14"/>
        <end position="56"/>
    </location>
</feature>
<dbReference type="PANTHER" id="PTHR21669">
    <property type="entry name" value="CAPZ-INTERACTING PROTEIN AND RELATED PROTEINS"/>
    <property type="match status" value="1"/>
</dbReference>